<dbReference type="GO" id="GO:0006955">
    <property type="term" value="P:immune response"/>
    <property type="evidence" value="ECO:0007669"/>
    <property type="project" value="InterPro"/>
</dbReference>
<dbReference type="InterPro" id="IPR016186">
    <property type="entry name" value="C-type_lectin-like/link_sf"/>
</dbReference>
<dbReference type="STRING" id="9009.A0A226MWL8"/>
<dbReference type="Pfam" id="PF00059">
    <property type="entry name" value="Lectin_C"/>
    <property type="match status" value="1"/>
</dbReference>
<dbReference type="InterPro" id="IPR016187">
    <property type="entry name" value="CTDL_fold"/>
</dbReference>
<protein>
    <recommendedName>
        <fullName evidence="2">C-type lectin domain-containing protein</fullName>
    </recommendedName>
</protein>
<gene>
    <name evidence="3" type="ORF">ASZ78_012647</name>
</gene>
<feature type="signal peptide" evidence="1">
    <location>
        <begin position="1"/>
        <end position="17"/>
    </location>
</feature>
<evidence type="ECO:0000313" key="3">
    <source>
        <dbReference type="EMBL" id="OXB59726.1"/>
    </source>
</evidence>
<dbReference type="PRINTS" id="PR00770">
    <property type="entry name" value="EMAJORBASICP"/>
</dbReference>
<comment type="caution">
    <text evidence="3">The sequence shown here is derived from an EMBL/GenBank/DDBJ whole genome shotgun (WGS) entry which is preliminary data.</text>
</comment>
<dbReference type="SUPFAM" id="SSF56436">
    <property type="entry name" value="C-type lectin-like"/>
    <property type="match status" value="1"/>
</dbReference>
<keyword evidence="1" id="KW-0732">Signal</keyword>
<organism evidence="3 4">
    <name type="scientific">Callipepla squamata</name>
    <name type="common">Scaled quail</name>
    <dbReference type="NCBI Taxonomy" id="9009"/>
    <lineage>
        <taxon>Eukaryota</taxon>
        <taxon>Metazoa</taxon>
        <taxon>Chordata</taxon>
        <taxon>Craniata</taxon>
        <taxon>Vertebrata</taxon>
        <taxon>Euteleostomi</taxon>
        <taxon>Archelosauria</taxon>
        <taxon>Archosauria</taxon>
        <taxon>Dinosauria</taxon>
        <taxon>Saurischia</taxon>
        <taxon>Theropoda</taxon>
        <taxon>Coelurosauria</taxon>
        <taxon>Aves</taxon>
        <taxon>Neognathae</taxon>
        <taxon>Galloanserae</taxon>
        <taxon>Galliformes</taxon>
        <taxon>Odontophoridae</taxon>
        <taxon>Callipepla</taxon>
    </lineage>
</organism>
<dbReference type="Gene3D" id="3.10.100.10">
    <property type="entry name" value="Mannose-Binding Protein A, subunit A"/>
    <property type="match status" value="1"/>
</dbReference>
<proteinExistence type="predicted"/>
<feature type="domain" description="C-type lectin" evidence="2">
    <location>
        <begin position="40"/>
        <end position="152"/>
    </location>
</feature>
<dbReference type="AlphaFoldDB" id="A0A226MWL8"/>
<dbReference type="PROSITE" id="PS50041">
    <property type="entry name" value="C_TYPE_LECTIN_2"/>
    <property type="match status" value="1"/>
</dbReference>
<reference evidence="3 4" key="1">
    <citation type="submission" date="2016-07" db="EMBL/GenBank/DDBJ databases">
        <title>Disparate Historic Effective Population Sizes Predicted by Modern Levels of Genome Diversity for the Scaled Quail (Callipepla squamata) and the Northern Bobwhite (Colinus virginianus): Inferences from First and Second Generation Draft Genome Assemblies for Sympatric New World Quail.</title>
        <authorList>
            <person name="Oldeschulte D.L."/>
            <person name="Halley Y.A."/>
            <person name="Bhattarai E.K."/>
            <person name="Brashear W.A."/>
            <person name="Hill J."/>
            <person name="Metz R.P."/>
            <person name="Johnson C.D."/>
            <person name="Rollins D."/>
            <person name="Peterson M.J."/>
            <person name="Bickhart D.M."/>
            <person name="Decker J.E."/>
            <person name="Seabury C.M."/>
        </authorList>
    </citation>
    <scope>NUCLEOTIDE SEQUENCE [LARGE SCALE GENOMIC DNA]</scope>
    <source>
        <strain evidence="3 4">Texas</strain>
        <tissue evidence="3">Leg muscle</tissue>
    </source>
</reference>
<dbReference type="Proteomes" id="UP000198323">
    <property type="component" value="Unassembled WGS sequence"/>
</dbReference>
<keyword evidence="4" id="KW-1185">Reference proteome</keyword>
<dbReference type="InterPro" id="IPR002352">
    <property type="entry name" value="Eosinophil_major_basic"/>
</dbReference>
<dbReference type="SMART" id="SM00034">
    <property type="entry name" value="CLECT"/>
    <property type="match status" value="1"/>
</dbReference>
<accession>A0A226MWL8</accession>
<feature type="chain" id="PRO_5013234494" description="C-type lectin domain-containing protein" evidence="1">
    <location>
        <begin position="18"/>
        <end position="153"/>
    </location>
</feature>
<dbReference type="PANTHER" id="PTHR45784:SF3">
    <property type="entry name" value="C-TYPE LECTIN DOMAIN FAMILY 4 MEMBER K-LIKE-RELATED"/>
    <property type="match status" value="1"/>
</dbReference>
<dbReference type="InterPro" id="IPR001304">
    <property type="entry name" value="C-type_lectin-like"/>
</dbReference>
<evidence type="ECO:0000259" key="2">
    <source>
        <dbReference type="PROSITE" id="PS50041"/>
    </source>
</evidence>
<name>A0A226MWL8_CALSU</name>
<dbReference type="EMBL" id="MCFN01000375">
    <property type="protein sequence ID" value="OXB59726.1"/>
    <property type="molecule type" value="Genomic_DNA"/>
</dbReference>
<evidence type="ECO:0000313" key="4">
    <source>
        <dbReference type="Proteomes" id="UP000198323"/>
    </source>
</evidence>
<dbReference type="PANTHER" id="PTHR45784">
    <property type="entry name" value="C-TYPE LECTIN DOMAIN FAMILY 20 MEMBER A-RELATED"/>
    <property type="match status" value="1"/>
</dbReference>
<evidence type="ECO:0000256" key="1">
    <source>
        <dbReference type="SAM" id="SignalP"/>
    </source>
</evidence>
<dbReference type="OrthoDB" id="6369810at2759"/>
<sequence>MQPSLILVLTLLCMASALHPAPWQTVEVTVGTEEGSKQHFAVVKSPRTYQRAQSYCQDVYKGHLASVHSTATNEQLRKLAATYTYFSLWIGAVTTCKNGSWKTSWEDLSPWNYANWAAGQPCRLFTTCTVLSPRDGLWRSRICFQLRPFICQY</sequence>